<evidence type="ECO:0008006" key="3">
    <source>
        <dbReference type="Google" id="ProtNLM"/>
    </source>
</evidence>
<keyword evidence="2" id="KW-1185">Reference proteome</keyword>
<evidence type="ECO:0000313" key="1">
    <source>
        <dbReference type="EMBL" id="BBI53039.1"/>
    </source>
</evidence>
<dbReference type="Proteomes" id="UP000289555">
    <property type="component" value="Chromosome"/>
</dbReference>
<reference evidence="2" key="1">
    <citation type="journal article" date="2019" name="Microbiol. Resour. Announc.">
        <title>Complete Genome Sequence of Halomonas olivaria, a Moderately Halophilic Bacterium Isolated from Olive Processing Effluents, Obtained by Nanopore Sequencing.</title>
        <authorList>
            <person name="Nagata S."/>
            <person name="Ii K.M."/>
            <person name="Tsukimi T."/>
            <person name="Miura M.C."/>
            <person name="Galipon J."/>
            <person name="Arakawa K."/>
        </authorList>
    </citation>
    <scope>NUCLEOTIDE SEQUENCE [LARGE SCALE GENOMIC DNA]</scope>
    <source>
        <strain evidence="2">TYRC17</strain>
    </source>
</reference>
<protein>
    <recommendedName>
        <fullName evidence="3">Transposase</fullName>
    </recommendedName>
</protein>
<organism evidence="1 2">
    <name type="scientific">Vreelandella olivaria</name>
    <dbReference type="NCBI Taxonomy" id="390919"/>
    <lineage>
        <taxon>Bacteria</taxon>
        <taxon>Pseudomonadati</taxon>
        <taxon>Pseudomonadota</taxon>
        <taxon>Gammaproteobacteria</taxon>
        <taxon>Oceanospirillales</taxon>
        <taxon>Halomonadaceae</taxon>
        <taxon>Vreelandella</taxon>
    </lineage>
</organism>
<proteinExistence type="predicted"/>
<accession>A0ABM7GQQ6</accession>
<sequence>MERYQAKTSRRTRWGIMPSETVTQEMYAKRRHIYVREIKGVFQKLRRSANWALMLAFFSYRGLTSVIGR</sequence>
<gene>
    <name evidence="1" type="ORF">HORIV_54600</name>
</gene>
<evidence type="ECO:0000313" key="2">
    <source>
        <dbReference type="Proteomes" id="UP000289555"/>
    </source>
</evidence>
<dbReference type="EMBL" id="AP019416">
    <property type="protein sequence ID" value="BBI53039.1"/>
    <property type="molecule type" value="Genomic_DNA"/>
</dbReference>
<name>A0ABM7GQQ6_9GAMM</name>